<gene>
    <name evidence="2" type="ORF">QN277_026220</name>
</gene>
<proteinExistence type="predicted"/>
<dbReference type="AlphaFoldDB" id="A0AAE1K6A2"/>
<name>A0AAE1K6A2_9FABA</name>
<dbReference type="Pfam" id="PF14111">
    <property type="entry name" value="DUF4283"/>
    <property type="match status" value="1"/>
</dbReference>
<keyword evidence="3" id="KW-1185">Reference proteome</keyword>
<accession>A0AAE1K6A2</accession>
<protein>
    <recommendedName>
        <fullName evidence="1">DUF4283 domain-containing protein</fullName>
    </recommendedName>
</protein>
<feature type="domain" description="DUF4283" evidence="1">
    <location>
        <begin position="26"/>
        <end position="86"/>
    </location>
</feature>
<reference evidence="2" key="1">
    <citation type="submission" date="2023-10" db="EMBL/GenBank/DDBJ databases">
        <title>Chromosome-level genome of the transformable northern wattle, Acacia crassicarpa.</title>
        <authorList>
            <person name="Massaro I."/>
            <person name="Sinha N.R."/>
            <person name="Poethig S."/>
            <person name="Leichty A.R."/>
        </authorList>
    </citation>
    <scope>NUCLEOTIDE SEQUENCE</scope>
    <source>
        <strain evidence="2">Acra3RX</strain>
        <tissue evidence="2">Leaf</tissue>
    </source>
</reference>
<evidence type="ECO:0000313" key="3">
    <source>
        <dbReference type="Proteomes" id="UP001293593"/>
    </source>
</evidence>
<evidence type="ECO:0000313" key="2">
    <source>
        <dbReference type="EMBL" id="KAK4265130.1"/>
    </source>
</evidence>
<sequence length="86" mass="9982">MGDAPTSSYPVLSITAEQYTAWCRPWMNSLIIKVLGLSIPKHVLIDKVRRMWKPKQPLKIVPLSNEYYIVSFSSKEDRDYAYYEGP</sequence>
<dbReference type="InterPro" id="IPR025558">
    <property type="entry name" value="DUF4283"/>
</dbReference>
<dbReference type="EMBL" id="JAWXYG010000008">
    <property type="protein sequence ID" value="KAK4265130.1"/>
    <property type="molecule type" value="Genomic_DNA"/>
</dbReference>
<organism evidence="2 3">
    <name type="scientific">Acacia crassicarpa</name>
    <name type="common">northern wattle</name>
    <dbReference type="NCBI Taxonomy" id="499986"/>
    <lineage>
        <taxon>Eukaryota</taxon>
        <taxon>Viridiplantae</taxon>
        <taxon>Streptophyta</taxon>
        <taxon>Embryophyta</taxon>
        <taxon>Tracheophyta</taxon>
        <taxon>Spermatophyta</taxon>
        <taxon>Magnoliopsida</taxon>
        <taxon>eudicotyledons</taxon>
        <taxon>Gunneridae</taxon>
        <taxon>Pentapetalae</taxon>
        <taxon>rosids</taxon>
        <taxon>fabids</taxon>
        <taxon>Fabales</taxon>
        <taxon>Fabaceae</taxon>
        <taxon>Caesalpinioideae</taxon>
        <taxon>mimosoid clade</taxon>
        <taxon>Acacieae</taxon>
        <taxon>Acacia</taxon>
    </lineage>
</organism>
<dbReference type="Proteomes" id="UP001293593">
    <property type="component" value="Unassembled WGS sequence"/>
</dbReference>
<comment type="caution">
    <text evidence="2">The sequence shown here is derived from an EMBL/GenBank/DDBJ whole genome shotgun (WGS) entry which is preliminary data.</text>
</comment>
<evidence type="ECO:0000259" key="1">
    <source>
        <dbReference type="Pfam" id="PF14111"/>
    </source>
</evidence>